<keyword evidence="1" id="KW-0597">Phosphoprotein</keyword>
<evidence type="ECO:0000313" key="5">
    <source>
        <dbReference type="Proteomes" id="UP001363035"/>
    </source>
</evidence>
<reference evidence="4 5" key="1">
    <citation type="submission" date="2024-01" db="EMBL/GenBank/DDBJ databases">
        <title>Sphingobacterium tenebrionis sp. nov., a novel endophyte isolated from tenebrio molitor intestines.</title>
        <authorList>
            <person name="Zhang C."/>
        </authorList>
    </citation>
    <scope>NUCLEOTIDE SEQUENCE [LARGE SCALE GENOMIC DNA]</scope>
    <source>
        <strain evidence="4 5">PU5-4</strain>
    </source>
</reference>
<dbReference type="InterPro" id="IPR046947">
    <property type="entry name" value="LytR-like"/>
</dbReference>
<proteinExistence type="predicted"/>
<dbReference type="SMART" id="SM00448">
    <property type="entry name" value="REC"/>
    <property type="match status" value="1"/>
</dbReference>
<dbReference type="Gene3D" id="3.40.50.2300">
    <property type="match status" value="1"/>
</dbReference>
<feature type="domain" description="Response regulatory" evidence="2">
    <location>
        <begin position="6"/>
        <end position="124"/>
    </location>
</feature>
<evidence type="ECO:0000259" key="2">
    <source>
        <dbReference type="PROSITE" id="PS50110"/>
    </source>
</evidence>
<dbReference type="PANTHER" id="PTHR37299:SF1">
    <property type="entry name" value="STAGE 0 SPORULATION PROTEIN A HOMOLOG"/>
    <property type="match status" value="1"/>
</dbReference>
<dbReference type="InterPro" id="IPR011006">
    <property type="entry name" value="CheY-like_superfamily"/>
</dbReference>
<dbReference type="SMART" id="SM00850">
    <property type="entry name" value="LytTR"/>
    <property type="match status" value="1"/>
</dbReference>
<evidence type="ECO:0000313" key="4">
    <source>
        <dbReference type="EMBL" id="MEI5984643.1"/>
    </source>
</evidence>
<evidence type="ECO:0000256" key="1">
    <source>
        <dbReference type="PROSITE-ProRule" id="PRU00169"/>
    </source>
</evidence>
<organism evidence="4 5">
    <name type="scientific">Sphingobacterium tenebrionis</name>
    <dbReference type="NCBI Taxonomy" id="3111775"/>
    <lineage>
        <taxon>Bacteria</taxon>
        <taxon>Pseudomonadati</taxon>
        <taxon>Bacteroidota</taxon>
        <taxon>Sphingobacteriia</taxon>
        <taxon>Sphingobacteriales</taxon>
        <taxon>Sphingobacteriaceae</taxon>
        <taxon>Sphingobacterium</taxon>
    </lineage>
</organism>
<dbReference type="Proteomes" id="UP001363035">
    <property type="component" value="Unassembled WGS sequence"/>
</dbReference>
<dbReference type="GO" id="GO:0003677">
    <property type="term" value="F:DNA binding"/>
    <property type="evidence" value="ECO:0007669"/>
    <property type="project" value="UniProtKB-KW"/>
</dbReference>
<dbReference type="PROSITE" id="PS50110">
    <property type="entry name" value="RESPONSE_REGULATORY"/>
    <property type="match status" value="1"/>
</dbReference>
<feature type="modified residue" description="4-aspartylphosphate" evidence="1">
    <location>
        <position position="64"/>
    </location>
</feature>
<dbReference type="Gene3D" id="2.40.50.1020">
    <property type="entry name" value="LytTr DNA-binding domain"/>
    <property type="match status" value="1"/>
</dbReference>
<dbReference type="InterPro" id="IPR001789">
    <property type="entry name" value="Sig_transdc_resp-reg_receiver"/>
</dbReference>
<dbReference type="PROSITE" id="PS50930">
    <property type="entry name" value="HTH_LYTTR"/>
    <property type="match status" value="1"/>
</dbReference>
<dbReference type="RefSeq" id="WP_134776436.1">
    <property type="nucleotide sequence ID" value="NZ_JAYLLN010000013.1"/>
</dbReference>
<sequence>MMKPIPCIILDDEPMAYKLLADYAEKRPELNLVYAGDDITHALSLLKQNPDPHHGQAHPLIILDIQMPAMNGLDIMKLLGKDYDFIISSAYAEFALQSYAFTVIDYLLKPISQQRFNQAIDKHLAWKTPKTIQTKAYIQFRADRKDHRIELSKIDYIEGLKDYLIIHFEGQKLMTLETMKEMMNRLPAEEFIRIHRSIILPKKKIKAIDAHQVQHHNGDFFPVGETFKEELFRWFKSL</sequence>
<evidence type="ECO:0000259" key="3">
    <source>
        <dbReference type="PROSITE" id="PS50930"/>
    </source>
</evidence>
<dbReference type="EMBL" id="JAYLLN010000013">
    <property type="protein sequence ID" value="MEI5984643.1"/>
    <property type="molecule type" value="Genomic_DNA"/>
</dbReference>
<comment type="caution">
    <text evidence="4">The sequence shown here is derived from an EMBL/GenBank/DDBJ whole genome shotgun (WGS) entry which is preliminary data.</text>
</comment>
<keyword evidence="4" id="KW-0238">DNA-binding</keyword>
<dbReference type="SUPFAM" id="SSF52172">
    <property type="entry name" value="CheY-like"/>
    <property type="match status" value="1"/>
</dbReference>
<accession>A0ABU8I4U3</accession>
<dbReference type="Pfam" id="PF00072">
    <property type="entry name" value="Response_reg"/>
    <property type="match status" value="1"/>
</dbReference>
<gene>
    <name evidence="4" type="ORF">VJ786_07000</name>
</gene>
<protein>
    <submittedName>
        <fullName evidence="4">LytTR family DNA-binding domain-containing protein</fullName>
    </submittedName>
</protein>
<dbReference type="Pfam" id="PF04397">
    <property type="entry name" value="LytTR"/>
    <property type="match status" value="1"/>
</dbReference>
<dbReference type="InterPro" id="IPR007492">
    <property type="entry name" value="LytTR_DNA-bd_dom"/>
</dbReference>
<name>A0ABU8I4U3_9SPHI</name>
<feature type="domain" description="HTH LytTR-type" evidence="3">
    <location>
        <begin position="138"/>
        <end position="209"/>
    </location>
</feature>
<keyword evidence="5" id="KW-1185">Reference proteome</keyword>
<dbReference type="PANTHER" id="PTHR37299">
    <property type="entry name" value="TRANSCRIPTIONAL REGULATOR-RELATED"/>
    <property type="match status" value="1"/>
</dbReference>